<evidence type="ECO:0000256" key="7">
    <source>
        <dbReference type="SAM" id="MobiDB-lite"/>
    </source>
</evidence>
<evidence type="ECO:0000313" key="10">
    <source>
        <dbReference type="EMBL" id="KAF2217600.1"/>
    </source>
</evidence>
<evidence type="ECO:0000259" key="9">
    <source>
        <dbReference type="PROSITE" id="PS51462"/>
    </source>
</evidence>
<dbReference type="SMART" id="SM00212">
    <property type="entry name" value="UBCc"/>
    <property type="match status" value="1"/>
</dbReference>
<comment type="cofactor">
    <cofactor evidence="1">
        <name>Mn(2+)</name>
        <dbReference type="ChEBI" id="CHEBI:29035"/>
    </cofactor>
</comment>
<evidence type="ECO:0000256" key="5">
    <source>
        <dbReference type="ARBA" id="ARBA00022842"/>
    </source>
</evidence>
<protein>
    <recommendedName>
        <fullName evidence="12">UBC core domain-containing protein</fullName>
    </recommendedName>
</protein>
<keyword evidence="5" id="KW-0460">Magnesium</keyword>
<feature type="domain" description="Nudix hydrolase" evidence="9">
    <location>
        <begin position="164"/>
        <end position="349"/>
    </location>
</feature>
<evidence type="ECO:0008006" key="12">
    <source>
        <dbReference type="Google" id="ProtNLM"/>
    </source>
</evidence>
<dbReference type="InterPro" id="IPR000086">
    <property type="entry name" value="NUDIX_hydrolase_dom"/>
</dbReference>
<evidence type="ECO:0000313" key="11">
    <source>
        <dbReference type="Proteomes" id="UP000799539"/>
    </source>
</evidence>
<comment type="cofactor">
    <cofactor evidence="2">
        <name>Mg(2+)</name>
        <dbReference type="ChEBI" id="CHEBI:18420"/>
    </cofactor>
</comment>
<evidence type="ECO:0000256" key="2">
    <source>
        <dbReference type="ARBA" id="ARBA00001946"/>
    </source>
</evidence>
<evidence type="ECO:0000256" key="1">
    <source>
        <dbReference type="ARBA" id="ARBA00001936"/>
    </source>
</evidence>
<dbReference type="SUPFAM" id="SSF54495">
    <property type="entry name" value="UBC-like"/>
    <property type="match status" value="1"/>
</dbReference>
<dbReference type="SUPFAM" id="SSF55811">
    <property type="entry name" value="Nudix"/>
    <property type="match status" value="1"/>
</dbReference>
<evidence type="ECO:0000256" key="4">
    <source>
        <dbReference type="ARBA" id="ARBA00022801"/>
    </source>
</evidence>
<accession>A0A6A6FWJ9</accession>
<dbReference type="EMBL" id="ML992662">
    <property type="protein sequence ID" value="KAF2217600.1"/>
    <property type="molecule type" value="Genomic_DNA"/>
</dbReference>
<dbReference type="Pfam" id="PF00179">
    <property type="entry name" value="UQ_con"/>
    <property type="match status" value="1"/>
</dbReference>
<gene>
    <name evidence="10" type="ORF">CERZMDRAFT_63763</name>
</gene>
<dbReference type="PANTHER" id="PTHR12992:SF24">
    <property type="entry name" value="PEROXISOMAL COENZYME A DIPHOSPHATASE NUDT7"/>
    <property type="match status" value="1"/>
</dbReference>
<dbReference type="InterPro" id="IPR000608">
    <property type="entry name" value="UBC"/>
</dbReference>
<dbReference type="Proteomes" id="UP000799539">
    <property type="component" value="Unassembled WGS sequence"/>
</dbReference>
<dbReference type="AlphaFoldDB" id="A0A6A6FWJ9"/>
<name>A0A6A6FWJ9_9PEZI</name>
<feature type="domain" description="UBC core" evidence="8">
    <location>
        <begin position="4"/>
        <end position="169"/>
    </location>
</feature>
<dbReference type="GO" id="GO:0010945">
    <property type="term" value="F:coenzyme A diphosphatase activity"/>
    <property type="evidence" value="ECO:0007669"/>
    <property type="project" value="InterPro"/>
</dbReference>
<dbReference type="OrthoDB" id="206213at2759"/>
<evidence type="ECO:0000259" key="8">
    <source>
        <dbReference type="PROSITE" id="PS50127"/>
    </source>
</evidence>
<dbReference type="GO" id="GO:0046872">
    <property type="term" value="F:metal ion binding"/>
    <property type="evidence" value="ECO:0007669"/>
    <property type="project" value="UniProtKB-KW"/>
</dbReference>
<sequence length="487" mass="54968">MAGMMAKRLGKELAKLQRETPKGITIVSADDFKEWTMDIQVLGNPMYDPEEKYRIKITYPNAYPIEPPEVVFTQLSDPVRKIPMHPHIYSNGIICLDLLDKQGWSPVQNVESICLSLQSMLDSNTKMENNGVDMSVLTPASKKALANLRAFLPPPTNYYRCPLKRRAAVLILLFADKRGDLRVVLTIRSFGLKNYAGQAALPGGKADTLAETPFQTARREAFEEIGLPEKDEDLPPGYTVEHLTELPTNLAMTELGVRPCVAFLNTPPPSEKNKNPDAARDILPKLDAREVAAVFTANFRNFLFEKDLDERDREEFGDGEWYKGSWHSWHESAWRMHQFFVPVRRGEVFLAKRPESYTAARAPEEKKKAQQTSASSSPSSSSQNKDPATSRDSRSTLQPPLPRKFYTTTTNPLEQQSRYRVFGMTARILVDAARVAYGQEPEYEHNSHFGDEDMIAKLMSIGRLSAIKKDGEVLTREVMREAGKVKI</sequence>
<evidence type="ECO:0000256" key="3">
    <source>
        <dbReference type="ARBA" id="ARBA00022723"/>
    </source>
</evidence>
<dbReference type="PROSITE" id="PS51462">
    <property type="entry name" value="NUDIX"/>
    <property type="match status" value="1"/>
</dbReference>
<keyword evidence="6" id="KW-0464">Manganese</keyword>
<evidence type="ECO:0000256" key="6">
    <source>
        <dbReference type="ARBA" id="ARBA00023211"/>
    </source>
</evidence>
<dbReference type="Gene3D" id="3.90.79.10">
    <property type="entry name" value="Nucleoside Triphosphate Pyrophosphohydrolase"/>
    <property type="match status" value="1"/>
</dbReference>
<dbReference type="InterPro" id="IPR016135">
    <property type="entry name" value="UBQ-conjugating_enzyme/RWD"/>
</dbReference>
<keyword evidence="3" id="KW-0479">Metal-binding</keyword>
<proteinExistence type="predicted"/>
<keyword evidence="11" id="KW-1185">Reference proteome</keyword>
<feature type="compositionally biased region" description="Low complexity" evidence="7">
    <location>
        <begin position="373"/>
        <end position="382"/>
    </location>
</feature>
<reference evidence="10" key="1">
    <citation type="journal article" date="2020" name="Stud. Mycol.">
        <title>101 Dothideomycetes genomes: a test case for predicting lifestyles and emergence of pathogens.</title>
        <authorList>
            <person name="Haridas S."/>
            <person name="Albert R."/>
            <person name="Binder M."/>
            <person name="Bloem J."/>
            <person name="Labutti K."/>
            <person name="Salamov A."/>
            <person name="Andreopoulos B."/>
            <person name="Baker S."/>
            <person name="Barry K."/>
            <person name="Bills G."/>
            <person name="Bluhm B."/>
            <person name="Cannon C."/>
            <person name="Castanera R."/>
            <person name="Culley D."/>
            <person name="Daum C."/>
            <person name="Ezra D."/>
            <person name="Gonzalez J."/>
            <person name="Henrissat B."/>
            <person name="Kuo A."/>
            <person name="Liang C."/>
            <person name="Lipzen A."/>
            <person name="Lutzoni F."/>
            <person name="Magnuson J."/>
            <person name="Mondo S."/>
            <person name="Nolan M."/>
            <person name="Ohm R."/>
            <person name="Pangilinan J."/>
            <person name="Park H.-J."/>
            <person name="Ramirez L."/>
            <person name="Alfaro M."/>
            <person name="Sun H."/>
            <person name="Tritt A."/>
            <person name="Yoshinaga Y."/>
            <person name="Zwiers L.-H."/>
            <person name="Turgeon B."/>
            <person name="Goodwin S."/>
            <person name="Spatafora J."/>
            <person name="Crous P."/>
            <person name="Grigoriev I."/>
        </authorList>
    </citation>
    <scope>NUCLEOTIDE SEQUENCE</scope>
    <source>
        <strain evidence="10">SCOH1-5</strain>
    </source>
</reference>
<organism evidence="10 11">
    <name type="scientific">Cercospora zeae-maydis SCOH1-5</name>
    <dbReference type="NCBI Taxonomy" id="717836"/>
    <lineage>
        <taxon>Eukaryota</taxon>
        <taxon>Fungi</taxon>
        <taxon>Dikarya</taxon>
        <taxon>Ascomycota</taxon>
        <taxon>Pezizomycotina</taxon>
        <taxon>Dothideomycetes</taxon>
        <taxon>Dothideomycetidae</taxon>
        <taxon>Mycosphaerellales</taxon>
        <taxon>Mycosphaerellaceae</taxon>
        <taxon>Cercospora</taxon>
    </lineage>
</organism>
<dbReference type="CDD" id="cd03426">
    <property type="entry name" value="NUDIX_CoAse_Nudt7"/>
    <property type="match status" value="1"/>
</dbReference>
<dbReference type="GO" id="GO:0015938">
    <property type="term" value="P:coenzyme A catabolic process"/>
    <property type="evidence" value="ECO:0007669"/>
    <property type="project" value="TreeGrafter"/>
</dbReference>
<feature type="region of interest" description="Disordered" evidence="7">
    <location>
        <begin position="360"/>
        <end position="410"/>
    </location>
</feature>
<dbReference type="PROSITE" id="PS50127">
    <property type="entry name" value="UBC_2"/>
    <property type="match status" value="1"/>
</dbReference>
<dbReference type="Pfam" id="PF00293">
    <property type="entry name" value="NUDIX"/>
    <property type="match status" value="1"/>
</dbReference>
<keyword evidence="4" id="KW-0378">Hydrolase</keyword>
<dbReference type="Gene3D" id="3.10.110.10">
    <property type="entry name" value="Ubiquitin Conjugating Enzyme"/>
    <property type="match status" value="1"/>
</dbReference>
<dbReference type="InterPro" id="IPR015797">
    <property type="entry name" value="NUDIX_hydrolase-like_dom_sf"/>
</dbReference>
<dbReference type="PANTHER" id="PTHR12992">
    <property type="entry name" value="NUDIX HYDROLASE"/>
    <property type="match status" value="1"/>
</dbReference>
<dbReference type="CDD" id="cd23808">
    <property type="entry name" value="UBCc_UBE2W"/>
    <property type="match status" value="1"/>
</dbReference>
<dbReference type="InterPro" id="IPR045121">
    <property type="entry name" value="CoAse"/>
</dbReference>